<organism evidence="1">
    <name type="scientific">marine sediment metagenome</name>
    <dbReference type="NCBI Taxonomy" id="412755"/>
    <lineage>
        <taxon>unclassified sequences</taxon>
        <taxon>metagenomes</taxon>
        <taxon>ecological metagenomes</taxon>
    </lineage>
</organism>
<accession>X0VLY2</accession>
<protein>
    <submittedName>
        <fullName evidence="1">Uncharacterized protein</fullName>
    </submittedName>
</protein>
<dbReference type="AlphaFoldDB" id="X0VLY2"/>
<reference evidence="1" key="1">
    <citation type="journal article" date="2014" name="Front. Microbiol.">
        <title>High frequency of phylogenetically diverse reductive dehalogenase-homologous genes in deep subseafloor sedimentary metagenomes.</title>
        <authorList>
            <person name="Kawai M."/>
            <person name="Futagami T."/>
            <person name="Toyoda A."/>
            <person name="Takaki Y."/>
            <person name="Nishi S."/>
            <person name="Hori S."/>
            <person name="Arai W."/>
            <person name="Tsubouchi T."/>
            <person name="Morono Y."/>
            <person name="Uchiyama I."/>
            <person name="Ito T."/>
            <person name="Fujiyama A."/>
            <person name="Inagaki F."/>
            <person name="Takami H."/>
        </authorList>
    </citation>
    <scope>NUCLEOTIDE SEQUENCE</scope>
    <source>
        <strain evidence="1">Expedition CK06-06</strain>
    </source>
</reference>
<dbReference type="EMBL" id="BARS01026516">
    <property type="protein sequence ID" value="GAG01531.1"/>
    <property type="molecule type" value="Genomic_DNA"/>
</dbReference>
<proteinExistence type="predicted"/>
<name>X0VLY2_9ZZZZ</name>
<evidence type="ECO:0000313" key="1">
    <source>
        <dbReference type="EMBL" id="GAG01531.1"/>
    </source>
</evidence>
<gene>
    <name evidence="1" type="ORF">S01H1_41780</name>
</gene>
<comment type="caution">
    <text evidence="1">The sequence shown here is derived from an EMBL/GenBank/DDBJ whole genome shotgun (WGS) entry which is preliminary data.</text>
</comment>
<feature type="non-terminal residue" evidence="1">
    <location>
        <position position="1"/>
    </location>
</feature>
<sequence>SPFKDKLHRDLLQHIQEEENIAVASTTIEIVGFPSLQVDQRNK</sequence>